<proteinExistence type="predicted"/>
<feature type="compositionally biased region" description="Basic and acidic residues" evidence="1">
    <location>
        <begin position="182"/>
        <end position="191"/>
    </location>
</feature>
<name>A0A3S0NWZ3_9GAMM</name>
<protein>
    <submittedName>
        <fullName evidence="2">Uncharacterized protein</fullName>
    </submittedName>
</protein>
<feature type="region of interest" description="Disordered" evidence="1">
    <location>
        <begin position="20"/>
        <end position="77"/>
    </location>
</feature>
<feature type="region of interest" description="Disordered" evidence="1">
    <location>
        <begin position="153"/>
        <end position="199"/>
    </location>
</feature>
<gene>
    <name evidence="2" type="ORF">DSL92_05295</name>
</gene>
<reference evidence="2" key="1">
    <citation type="submission" date="2018-12" db="EMBL/GenBank/DDBJ databases">
        <authorList>
            <person name="Jadhav K."/>
            <person name="Kushwaha B."/>
            <person name="Jadhav I."/>
        </authorList>
    </citation>
    <scope>NUCLEOTIDE SEQUENCE [LARGE SCALE GENOMIC DNA]</scope>
    <source>
        <strain evidence="2">SBS 10</strain>
    </source>
</reference>
<feature type="region of interest" description="Disordered" evidence="1">
    <location>
        <begin position="97"/>
        <end position="136"/>
    </location>
</feature>
<organism evidence="2">
    <name type="scientific">Billgrantia gudaonensis</name>
    <dbReference type="NCBI Taxonomy" id="376427"/>
    <lineage>
        <taxon>Bacteria</taxon>
        <taxon>Pseudomonadati</taxon>
        <taxon>Pseudomonadota</taxon>
        <taxon>Gammaproteobacteria</taxon>
        <taxon>Oceanospirillales</taxon>
        <taxon>Halomonadaceae</taxon>
        <taxon>Billgrantia</taxon>
    </lineage>
</organism>
<accession>A0A3S0NWZ3</accession>
<dbReference type="AlphaFoldDB" id="A0A3S0NWZ3"/>
<comment type="caution">
    <text evidence="2">The sequence shown here is derived from an EMBL/GenBank/DDBJ whole genome shotgun (WGS) entry which is preliminary data.</text>
</comment>
<sequence>MQASPVTGTANLAFSANAVRPSVNDTAIGRTGDVARANRAPLPNPPRPARQRKKPATAKVSQGEAIESNGETLSEAELRELERLKQTDQEIRRHEMAHQVAGGADTAKCNSNAARTASAMPWPAKSRSTMAPVRGDPRATIDKMQRVISAALAGGPVTQGSSGRRHRPPVPSHRSVGARPATECHERRPPSRPDACGARRYRVQRDAFAEPLRYRRTCRPGQRQRLAEGMTGLQRHHVTWNHSILALPAAEAWANDL</sequence>
<dbReference type="EMBL" id="RXHI01000015">
    <property type="protein sequence ID" value="RUA22485.1"/>
    <property type="molecule type" value="Genomic_DNA"/>
</dbReference>
<evidence type="ECO:0000313" key="2">
    <source>
        <dbReference type="EMBL" id="RUA22485.1"/>
    </source>
</evidence>
<evidence type="ECO:0000256" key="1">
    <source>
        <dbReference type="SAM" id="MobiDB-lite"/>
    </source>
</evidence>